<dbReference type="PRINTS" id="PR01837">
    <property type="entry name" value="MGTCSAPBPROT"/>
</dbReference>
<evidence type="ECO:0000313" key="9">
    <source>
        <dbReference type="EMBL" id="GAA4175159.1"/>
    </source>
</evidence>
<comment type="subcellular location">
    <subcellularLocation>
        <location evidence="1">Cell membrane</location>
        <topology evidence="1">Multi-pass membrane protein</topology>
    </subcellularLocation>
</comment>
<proteinExistence type="inferred from homology"/>
<evidence type="ECO:0000256" key="1">
    <source>
        <dbReference type="ARBA" id="ARBA00004651"/>
    </source>
</evidence>
<keyword evidence="4 7" id="KW-0812">Transmembrane</keyword>
<dbReference type="InterPro" id="IPR049177">
    <property type="entry name" value="MgtC_SapB_SrpB_YhiD_N"/>
</dbReference>
<keyword evidence="3" id="KW-1003">Cell membrane</keyword>
<dbReference type="SUPFAM" id="SSF55021">
    <property type="entry name" value="ACT-like"/>
    <property type="match status" value="1"/>
</dbReference>
<dbReference type="InterPro" id="IPR003416">
    <property type="entry name" value="MgtC/SapB/SrpB/YhiD_fam"/>
</dbReference>
<dbReference type="RefSeq" id="WP_344753956.1">
    <property type="nucleotide sequence ID" value="NZ_BAABBW010000003.1"/>
</dbReference>
<dbReference type="PANTHER" id="PTHR33778:SF1">
    <property type="entry name" value="MAGNESIUM TRANSPORTER YHID-RELATED"/>
    <property type="match status" value="1"/>
</dbReference>
<comment type="caution">
    <text evidence="9">The sequence shown here is derived from an EMBL/GenBank/DDBJ whole genome shotgun (WGS) entry which is preliminary data.</text>
</comment>
<keyword evidence="10" id="KW-1185">Reference proteome</keyword>
<evidence type="ECO:0000256" key="5">
    <source>
        <dbReference type="ARBA" id="ARBA00022989"/>
    </source>
</evidence>
<dbReference type="CDD" id="cd02116">
    <property type="entry name" value="ACT"/>
    <property type="match status" value="1"/>
</dbReference>
<reference evidence="10" key="1">
    <citation type="journal article" date="2019" name="Int. J. Syst. Evol. Microbiol.">
        <title>The Global Catalogue of Microorganisms (GCM) 10K type strain sequencing project: providing services to taxonomists for standard genome sequencing and annotation.</title>
        <authorList>
            <consortium name="The Broad Institute Genomics Platform"/>
            <consortium name="The Broad Institute Genome Sequencing Center for Infectious Disease"/>
            <person name="Wu L."/>
            <person name="Ma J."/>
        </authorList>
    </citation>
    <scope>NUCLEOTIDE SEQUENCE [LARGE SCALE GENOMIC DNA]</scope>
    <source>
        <strain evidence="10">JCM 17591</strain>
    </source>
</reference>
<dbReference type="PANTHER" id="PTHR33778">
    <property type="entry name" value="PROTEIN MGTC"/>
    <property type="match status" value="1"/>
</dbReference>
<gene>
    <name evidence="9" type="ORF">GCM10022287_20140</name>
</gene>
<evidence type="ECO:0000256" key="3">
    <source>
        <dbReference type="ARBA" id="ARBA00022475"/>
    </source>
</evidence>
<comment type="similarity">
    <text evidence="2">Belongs to the MgtC/SapB family.</text>
</comment>
<dbReference type="EMBL" id="BAABBW010000003">
    <property type="protein sequence ID" value="GAA4175159.1"/>
    <property type="molecule type" value="Genomic_DNA"/>
</dbReference>
<name>A0ABP8A0Z4_9MICO</name>
<sequence>MTAFEGQGWLQICELLLAFGLSALIGLERQLRGRSAGLRTQAIVGTASALFMLVSKYGFTDVLSAHVILDPSRVAAQIVSGIGFLGAGLILTRRGTVRGLTTAASVWETAAIGMAAGAGLWLLALSVTALHFVIAYGLSAITRRLPGARSAEFHLEVVYEDGRGLLRGILSAITSNGWAVQRAEPRSPGEGGAASLTLQLAGAADADPLIAALTDIDGVRSVQLIDEDELE</sequence>
<dbReference type="InterPro" id="IPR045865">
    <property type="entry name" value="ACT-like_dom_sf"/>
</dbReference>
<keyword evidence="6 7" id="KW-0472">Membrane</keyword>
<protein>
    <submittedName>
        <fullName evidence="9">MgtC/SapB family protein</fullName>
    </submittedName>
</protein>
<feature type="transmembrane region" description="Helical" evidence="7">
    <location>
        <begin position="6"/>
        <end position="27"/>
    </location>
</feature>
<accession>A0ABP8A0Z4</accession>
<feature type="domain" description="ACT" evidence="8">
    <location>
        <begin position="154"/>
        <end position="227"/>
    </location>
</feature>
<evidence type="ECO:0000256" key="6">
    <source>
        <dbReference type="ARBA" id="ARBA00023136"/>
    </source>
</evidence>
<dbReference type="Proteomes" id="UP001501079">
    <property type="component" value="Unassembled WGS sequence"/>
</dbReference>
<evidence type="ECO:0000259" key="8">
    <source>
        <dbReference type="PROSITE" id="PS51671"/>
    </source>
</evidence>
<dbReference type="Pfam" id="PF02308">
    <property type="entry name" value="MgtC"/>
    <property type="match status" value="1"/>
</dbReference>
<keyword evidence="5 7" id="KW-1133">Transmembrane helix</keyword>
<evidence type="ECO:0000256" key="4">
    <source>
        <dbReference type="ARBA" id="ARBA00022692"/>
    </source>
</evidence>
<dbReference type="PROSITE" id="PS51671">
    <property type="entry name" value="ACT"/>
    <property type="match status" value="1"/>
</dbReference>
<feature type="transmembrane region" description="Helical" evidence="7">
    <location>
        <begin position="74"/>
        <end position="91"/>
    </location>
</feature>
<evidence type="ECO:0000313" key="10">
    <source>
        <dbReference type="Proteomes" id="UP001501079"/>
    </source>
</evidence>
<dbReference type="Gene3D" id="3.30.70.260">
    <property type="match status" value="1"/>
</dbReference>
<organism evidence="9 10">
    <name type="scientific">Gryllotalpicola koreensis</name>
    <dbReference type="NCBI Taxonomy" id="993086"/>
    <lineage>
        <taxon>Bacteria</taxon>
        <taxon>Bacillati</taxon>
        <taxon>Actinomycetota</taxon>
        <taxon>Actinomycetes</taxon>
        <taxon>Micrococcales</taxon>
        <taxon>Microbacteriaceae</taxon>
        <taxon>Gryllotalpicola</taxon>
    </lineage>
</organism>
<evidence type="ECO:0000256" key="7">
    <source>
        <dbReference type="SAM" id="Phobius"/>
    </source>
</evidence>
<evidence type="ECO:0000256" key="2">
    <source>
        <dbReference type="ARBA" id="ARBA00009298"/>
    </source>
</evidence>
<dbReference type="InterPro" id="IPR002912">
    <property type="entry name" value="ACT_dom"/>
</dbReference>
<feature type="transmembrane region" description="Helical" evidence="7">
    <location>
        <begin position="112"/>
        <end position="138"/>
    </location>
</feature>